<protein>
    <submittedName>
        <fullName evidence="1">Uncharacterized protein</fullName>
    </submittedName>
</protein>
<evidence type="ECO:0000313" key="2">
    <source>
        <dbReference type="Proteomes" id="UP000070505"/>
    </source>
</evidence>
<name>A0A135Z5B8_GARVA</name>
<sequence length="67" mass="7971">MLGKRCPISKFIADHAKDEHNMLTTHYFYANNTLLLYTLFRKQNTTEKYNKYTAKNKNKKKQKATLT</sequence>
<dbReference type="Proteomes" id="UP000070505">
    <property type="component" value="Unassembled WGS sequence"/>
</dbReference>
<dbReference type="AlphaFoldDB" id="A0A135Z5B8"/>
<reference evidence="1 2" key="1">
    <citation type="submission" date="2016-02" db="EMBL/GenBank/DDBJ databases">
        <authorList>
            <person name="Wen L."/>
            <person name="He K."/>
            <person name="Yang H."/>
        </authorList>
    </citation>
    <scope>NUCLEOTIDE SEQUENCE [LARGE SCALE GENOMIC DNA]</scope>
    <source>
        <strain evidence="1 2">CMW7778B</strain>
    </source>
</reference>
<accession>A0A135Z5B8</accession>
<comment type="caution">
    <text evidence="1">The sequence shown here is derived from an EMBL/GenBank/DDBJ whole genome shotgun (WGS) entry which is preliminary data.</text>
</comment>
<organism evidence="1 2">
    <name type="scientific">Gardnerella vaginalis</name>
    <dbReference type="NCBI Taxonomy" id="2702"/>
    <lineage>
        <taxon>Bacteria</taxon>
        <taxon>Bacillati</taxon>
        <taxon>Actinomycetota</taxon>
        <taxon>Actinomycetes</taxon>
        <taxon>Bifidobacteriales</taxon>
        <taxon>Bifidobacteriaceae</taxon>
        <taxon>Gardnerella</taxon>
    </lineage>
</organism>
<gene>
    <name evidence="1" type="ORF">HMPREF3230_00868</name>
</gene>
<evidence type="ECO:0000313" key="1">
    <source>
        <dbReference type="EMBL" id="KXI16821.1"/>
    </source>
</evidence>
<dbReference type="PATRIC" id="fig|2702.101.peg.842"/>
<proteinExistence type="predicted"/>
<dbReference type="EMBL" id="LSRC01000036">
    <property type="protein sequence ID" value="KXI16821.1"/>
    <property type="molecule type" value="Genomic_DNA"/>
</dbReference>